<dbReference type="AlphaFoldDB" id="A0A7X9ZVC9"/>
<organism evidence="2 3">
    <name type="scientific">Sphingobium psychrophilum</name>
    <dbReference type="NCBI Taxonomy" id="2728834"/>
    <lineage>
        <taxon>Bacteria</taxon>
        <taxon>Pseudomonadati</taxon>
        <taxon>Pseudomonadota</taxon>
        <taxon>Alphaproteobacteria</taxon>
        <taxon>Sphingomonadales</taxon>
        <taxon>Sphingomonadaceae</taxon>
        <taxon>Sphingobium</taxon>
    </lineage>
</organism>
<reference evidence="2 3" key="1">
    <citation type="submission" date="2020-04" db="EMBL/GenBank/DDBJ databases">
        <title>Sphingobium sp. AR-3-1 isolated from Arctic soil.</title>
        <authorList>
            <person name="Dahal R.H."/>
            <person name="Chaudhary D.K."/>
        </authorList>
    </citation>
    <scope>NUCLEOTIDE SEQUENCE [LARGE SCALE GENOMIC DNA]</scope>
    <source>
        <strain evidence="2 3">AR-3-1</strain>
    </source>
</reference>
<dbReference type="Gene3D" id="3.40.50.150">
    <property type="entry name" value="Vaccinia Virus protein VP39"/>
    <property type="match status" value="1"/>
</dbReference>
<feature type="domain" description="Methyltransferase" evidence="1">
    <location>
        <begin position="179"/>
        <end position="275"/>
    </location>
</feature>
<dbReference type="PANTHER" id="PTHR42912">
    <property type="entry name" value="METHYLTRANSFERASE"/>
    <property type="match status" value="1"/>
</dbReference>
<proteinExistence type="predicted"/>
<evidence type="ECO:0000313" key="3">
    <source>
        <dbReference type="Proteomes" id="UP000519023"/>
    </source>
</evidence>
<dbReference type="InterPro" id="IPR050508">
    <property type="entry name" value="Methyltransf_Superfamily"/>
</dbReference>
<evidence type="ECO:0000313" key="2">
    <source>
        <dbReference type="EMBL" id="NML12249.1"/>
    </source>
</evidence>
<keyword evidence="2" id="KW-0489">Methyltransferase</keyword>
<comment type="caution">
    <text evidence="2">The sequence shown here is derived from an EMBL/GenBank/DDBJ whole genome shotgun (WGS) entry which is preliminary data.</text>
</comment>
<evidence type="ECO:0000259" key="1">
    <source>
        <dbReference type="Pfam" id="PF13649"/>
    </source>
</evidence>
<name>A0A7X9ZVC9_9SPHN</name>
<keyword evidence="3" id="KW-1185">Reference proteome</keyword>
<accession>A0A7X9ZVC9</accession>
<dbReference type="SUPFAM" id="SSF53335">
    <property type="entry name" value="S-adenosyl-L-methionine-dependent methyltransferases"/>
    <property type="match status" value="1"/>
</dbReference>
<dbReference type="RefSeq" id="WP_169574652.1">
    <property type="nucleotide sequence ID" value="NZ_JABBFV010000018.1"/>
</dbReference>
<dbReference type="InterPro" id="IPR029063">
    <property type="entry name" value="SAM-dependent_MTases_sf"/>
</dbReference>
<dbReference type="Proteomes" id="UP000519023">
    <property type="component" value="Unassembled WGS sequence"/>
</dbReference>
<dbReference type="InterPro" id="IPR041698">
    <property type="entry name" value="Methyltransf_25"/>
</dbReference>
<dbReference type="GO" id="GO:0008168">
    <property type="term" value="F:methyltransferase activity"/>
    <property type="evidence" value="ECO:0007669"/>
    <property type="project" value="UniProtKB-KW"/>
</dbReference>
<dbReference type="CDD" id="cd02440">
    <property type="entry name" value="AdoMet_MTases"/>
    <property type="match status" value="1"/>
</dbReference>
<dbReference type="GO" id="GO:0032259">
    <property type="term" value="P:methylation"/>
    <property type="evidence" value="ECO:0007669"/>
    <property type="project" value="UniProtKB-KW"/>
</dbReference>
<dbReference type="EMBL" id="JABBFV010000018">
    <property type="protein sequence ID" value="NML12249.1"/>
    <property type="molecule type" value="Genomic_DNA"/>
</dbReference>
<gene>
    <name evidence="2" type="ORF">HHL08_19240</name>
</gene>
<protein>
    <submittedName>
        <fullName evidence="2">Class I SAM-dependent methyltransferase</fullName>
    </submittedName>
</protein>
<sequence length="349" mass="38520">MDEVVLGQRGRATIDFHCAVRGAVAKLQRAVEAELSDAGINAQTMPEKMDDRHRLVDETLAHSPVYGARALLGEWTAKDHGPICQDAFAEIRDTVEPMLKALEDGPATLELDEALELPAYFERVWFHRTTGGWDASPHNGFVHGELIHKRILTRVFGGNIFGHRRTAAAKAPPRAYRRILDMGASSGHNMVALAEAFPDAQISGVDFSARMLEQARRVANARGWAWKLYQRPCEATGFADGSFDLVSSYNLIHEIPPRIIRAVFAEAYRLLEPGGTVIMSDVPRYADLDRMASWRFDWAARWGGEPYWRAASTTDLVAVAQEAGFVDVDGGVLPGGQPYILVARKPEAA</sequence>
<keyword evidence="2" id="KW-0808">Transferase</keyword>
<dbReference type="Pfam" id="PF13649">
    <property type="entry name" value="Methyltransf_25"/>
    <property type="match status" value="1"/>
</dbReference>